<proteinExistence type="predicted"/>
<dbReference type="HOGENOM" id="CLU_1833105_0_0_11"/>
<dbReference type="KEGG" id="psim:KR76_11825"/>
<evidence type="ECO:0000313" key="1">
    <source>
        <dbReference type="EMBL" id="AJR18369.1"/>
    </source>
</evidence>
<dbReference type="EMBL" id="CP009896">
    <property type="protein sequence ID" value="AJR18369.1"/>
    <property type="molecule type" value="Genomic_DNA"/>
</dbReference>
<organism evidence="1 2">
    <name type="scientific">Nocardioides simplex</name>
    <name type="common">Arthrobacter simplex</name>
    <dbReference type="NCBI Taxonomy" id="2045"/>
    <lineage>
        <taxon>Bacteria</taxon>
        <taxon>Bacillati</taxon>
        <taxon>Actinomycetota</taxon>
        <taxon>Actinomycetes</taxon>
        <taxon>Propionibacteriales</taxon>
        <taxon>Nocardioidaceae</taxon>
        <taxon>Pimelobacter</taxon>
    </lineage>
</organism>
<name>A0A0C5XC59_NOCSI</name>
<sequence length="149" mass="15938">MPHLLQRVLRRAVLEHAAGEARRRYPAVLHAGLPCGGPAEHRSFEVRHGERLDLALRIEIVEALCRDSLDRGVVPLLWLTRPVDGPDLEDLAWAAAVGAAGPELGVTLDLVVVTRRSWRDPRSGVGRTWSRVRPAGAAAAAAGAAAEAG</sequence>
<gene>
    <name evidence="1" type="ORF">KR76_11825</name>
</gene>
<dbReference type="RefSeq" id="WP_235319258.1">
    <property type="nucleotide sequence ID" value="NZ_BJMC01000008.1"/>
</dbReference>
<protein>
    <submittedName>
        <fullName evidence="1">Uncharacterized protein</fullName>
    </submittedName>
</protein>
<keyword evidence="2" id="KW-1185">Reference proteome</keyword>
<dbReference type="Proteomes" id="UP000030300">
    <property type="component" value="Chromosome"/>
</dbReference>
<accession>A0A0C5XC59</accession>
<dbReference type="GeneID" id="96609570"/>
<dbReference type="AlphaFoldDB" id="A0A0C5XC59"/>
<evidence type="ECO:0000313" key="2">
    <source>
        <dbReference type="Proteomes" id="UP000030300"/>
    </source>
</evidence>
<reference evidence="1 2" key="1">
    <citation type="journal article" date="2015" name="Genome Announc.">
        <title>Complete Genome Sequence of Steroid-Transforming Nocardioides simplex VKM Ac-2033D.</title>
        <authorList>
            <person name="Shtratnikova V.Y."/>
            <person name="Schelkunov M.I."/>
            <person name="Pekov Y.A."/>
            <person name="Fokina V.V."/>
            <person name="Logacheva M.D."/>
            <person name="Sokolov S.L."/>
            <person name="Bragin E.Y."/>
            <person name="Ashapkin V.V."/>
            <person name="Donova M.V."/>
        </authorList>
    </citation>
    <scope>NUCLEOTIDE SEQUENCE [LARGE SCALE GENOMIC DNA]</scope>
    <source>
        <strain evidence="1 2">VKM Ac-2033D</strain>
    </source>
</reference>